<evidence type="ECO:0000256" key="1">
    <source>
        <dbReference type="SAM" id="Phobius"/>
    </source>
</evidence>
<evidence type="ECO:0008006" key="4">
    <source>
        <dbReference type="Google" id="ProtNLM"/>
    </source>
</evidence>
<reference evidence="2" key="1">
    <citation type="submission" date="2021-02" db="EMBL/GenBank/DDBJ databases">
        <authorList>
            <person name="Dougan E. K."/>
            <person name="Rhodes N."/>
            <person name="Thang M."/>
            <person name="Chan C."/>
        </authorList>
    </citation>
    <scope>NUCLEOTIDE SEQUENCE</scope>
</reference>
<sequence>VPLSELVARSRLHAVAAALVLIPFAAFIGSIYRRCRGLEASASACFARSLLAPRDWLQLWRLNCRLASMTALASQSKDFDLEDKWVFIKACQANGIPVTPVMDMPVTLVAKDVNEEGGMGIHVLKNVMHGGQWILQEKLENCAALNKLLPKEAPLSTMRVVTGSRGALSLLGVPGKQEKAKSFCTVWRAGRAGAATDHSSVMMDLPDARKNELLGKGSSSAHWYARGLKSLGMPLSTADGANSVHPDTGVILSGCRLEGAAAAAELCERAHDTLMPTVPLAGWDVAFCPSKDKGGAGPPELVLLEANLSCNFFRGSVAWEEYGSLLDAHFAAIDVWRRR</sequence>
<feature type="transmembrane region" description="Helical" evidence="1">
    <location>
        <begin position="12"/>
        <end position="32"/>
    </location>
</feature>
<keyword evidence="1" id="KW-1133">Transmembrane helix</keyword>
<feature type="non-terminal residue" evidence="2">
    <location>
        <position position="339"/>
    </location>
</feature>
<comment type="caution">
    <text evidence="2">The sequence shown here is derived from an EMBL/GenBank/DDBJ whole genome shotgun (WGS) entry which is preliminary data.</text>
</comment>
<keyword evidence="1" id="KW-0472">Membrane</keyword>
<evidence type="ECO:0000313" key="3">
    <source>
        <dbReference type="Proteomes" id="UP000626109"/>
    </source>
</evidence>
<gene>
    <name evidence="2" type="ORF">PGLA2088_LOCUS37604</name>
</gene>
<accession>A0A813KUQ7</accession>
<name>A0A813KUQ7_POLGL</name>
<protein>
    <recommendedName>
        <fullName evidence="4">Alpha-L-glutamate ligase-related protein ATP-grasp domain-containing protein</fullName>
    </recommendedName>
</protein>
<dbReference type="EMBL" id="CAJNNW010032507">
    <property type="protein sequence ID" value="CAE8713560.1"/>
    <property type="molecule type" value="Genomic_DNA"/>
</dbReference>
<dbReference type="Proteomes" id="UP000626109">
    <property type="component" value="Unassembled WGS sequence"/>
</dbReference>
<keyword evidence="1" id="KW-0812">Transmembrane</keyword>
<dbReference type="AlphaFoldDB" id="A0A813KUQ7"/>
<organism evidence="2 3">
    <name type="scientific">Polarella glacialis</name>
    <name type="common">Dinoflagellate</name>
    <dbReference type="NCBI Taxonomy" id="89957"/>
    <lineage>
        <taxon>Eukaryota</taxon>
        <taxon>Sar</taxon>
        <taxon>Alveolata</taxon>
        <taxon>Dinophyceae</taxon>
        <taxon>Suessiales</taxon>
        <taxon>Suessiaceae</taxon>
        <taxon>Polarella</taxon>
    </lineage>
</organism>
<proteinExistence type="predicted"/>
<evidence type="ECO:0000313" key="2">
    <source>
        <dbReference type="EMBL" id="CAE8713560.1"/>
    </source>
</evidence>